<evidence type="ECO:0000256" key="3">
    <source>
        <dbReference type="ARBA" id="ARBA00021622"/>
    </source>
</evidence>
<feature type="transmembrane region" description="Helical" evidence="12">
    <location>
        <begin position="117"/>
        <end position="142"/>
    </location>
</feature>
<sequence>MEMRNMHRDEMPKNLLRYNLQYFAADGGGGEKTEPASAKKMTDAREEGQVAKSKELGSALALIALFMILKYFGGSMAQDFLDVFRSIYGKIPELAGGSGTLTVKGAGALMNLMALKILAILAPVLIIATATAIAADIVQVGWKVTSKPMMPKLSKINPISGFKRMFSVQSLAELVKSILKIGVISYVAYDTLKDQMGFMFILYDMPLPTAIGMVCDMVISLGLKISFIYLIIGFGDYAFQKFKLKKDLKMTKQEVRDEYKNSEGNPEIKGKIKSRMREASQKRMMKAVPTADVVITNPTHFAVAIKYDTEASKAPVVIAKGEDYLAMKIKETAKENKIEIVENKPLARMLYHNVDVDAEIPPELYQAVAEVLAYVYSLKKQ</sequence>
<dbReference type="PANTHER" id="PTHR30531">
    <property type="entry name" value="FLAGELLAR BIOSYNTHETIC PROTEIN FLHB"/>
    <property type="match status" value="1"/>
</dbReference>
<reference evidence="13 14" key="1">
    <citation type="submission" date="2016-09" db="EMBL/GenBank/DDBJ databases">
        <authorList>
            <person name="Capua I."/>
            <person name="De Benedictis P."/>
            <person name="Joannis T."/>
            <person name="Lombin L.H."/>
            <person name="Cattoli G."/>
        </authorList>
    </citation>
    <scope>NUCLEOTIDE SEQUENCE [LARGE SCALE GENOMIC DNA]</scope>
    <source>
        <strain evidence="13 14">GluBS11</strain>
    </source>
</reference>
<dbReference type="PANTHER" id="PTHR30531:SF12">
    <property type="entry name" value="FLAGELLAR BIOSYNTHETIC PROTEIN FLHB"/>
    <property type="match status" value="1"/>
</dbReference>
<keyword evidence="10 12" id="KW-0472">Membrane</keyword>
<comment type="subcellular location">
    <subcellularLocation>
        <location evidence="1">Cell membrane</location>
        <topology evidence="1">Multi-pass membrane protein</topology>
    </subcellularLocation>
</comment>
<dbReference type="AlphaFoldDB" id="A0A1D3TQP4"/>
<dbReference type="Pfam" id="PF01312">
    <property type="entry name" value="Bac_export_2"/>
    <property type="match status" value="1"/>
</dbReference>
<dbReference type="NCBIfam" id="TIGR00328">
    <property type="entry name" value="flhB"/>
    <property type="match status" value="1"/>
</dbReference>
<dbReference type="GO" id="GO:0044780">
    <property type="term" value="P:bacterial-type flagellum assembly"/>
    <property type="evidence" value="ECO:0007669"/>
    <property type="project" value="InterPro"/>
</dbReference>
<dbReference type="InterPro" id="IPR006135">
    <property type="entry name" value="T3SS_substrate_exporter"/>
</dbReference>
<keyword evidence="4 12" id="KW-0813">Transport</keyword>
<evidence type="ECO:0000256" key="8">
    <source>
        <dbReference type="ARBA" id="ARBA00022927"/>
    </source>
</evidence>
<gene>
    <name evidence="12" type="primary">flhB</name>
    <name evidence="13" type="ORF">SAMN05421730_100340</name>
</gene>
<evidence type="ECO:0000256" key="7">
    <source>
        <dbReference type="ARBA" id="ARBA00022795"/>
    </source>
</evidence>
<dbReference type="GO" id="GO:0009306">
    <property type="term" value="P:protein secretion"/>
    <property type="evidence" value="ECO:0007669"/>
    <property type="project" value="InterPro"/>
</dbReference>
<dbReference type="InterPro" id="IPR029025">
    <property type="entry name" value="T3SS_substrate_exporter_C"/>
</dbReference>
<proteinExistence type="inferred from homology"/>
<dbReference type="Gene3D" id="6.10.250.2080">
    <property type="match status" value="1"/>
</dbReference>
<keyword evidence="13" id="KW-0282">Flagellum</keyword>
<evidence type="ECO:0000256" key="11">
    <source>
        <dbReference type="ARBA" id="ARBA00023225"/>
    </source>
</evidence>
<evidence type="ECO:0000256" key="12">
    <source>
        <dbReference type="RuleBase" id="RU364091"/>
    </source>
</evidence>
<comment type="function">
    <text evidence="12">Required for formation of the rod structure in the basal body of the flagellar apparatus. Together with FliI and FliH, may constitute the export apparatus of flagellin.</text>
</comment>
<dbReference type="RefSeq" id="WP_242875452.1">
    <property type="nucleotide sequence ID" value="NZ_FMKA01000003.1"/>
</dbReference>
<evidence type="ECO:0000256" key="10">
    <source>
        <dbReference type="ARBA" id="ARBA00023136"/>
    </source>
</evidence>
<accession>A0A1D3TQP4</accession>
<dbReference type="Gene3D" id="3.40.1690.10">
    <property type="entry name" value="secretion proteins EscU"/>
    <property type="match status" value="1"/>
</dbReference>
<keyword evidence="13" id="KW-0969">Cilium</keyword>
<dbReference type="STRING" id="1619234.SAMN05421730_100340"/>
<dbReference type="FunFam" id="3.40.1690.10:FF:000001">
    <property type="entry name" value="Flagellar biosynthetic protein FlhB"/>
    <property type="match status" value="1"/>
</dbReference>
<dbReference type="SUPFAM" id="SSF160544">
    <property type="entry name" value="EscU C-terminal domain-like"/>
    <property type="match status" value="1"/>
</dbReference>
<feature type="transmembrane region" description="Helical" evidence="12">
    <location>
        <begin position="56"/>
        <end position="73"/>
    </location>
</feature>
<evidence type="ECO:0000256" key="6">
    <source>
        <dbReference type="ARBA" id="ARBA00022692"/>
    </source>
</evidence>
<dbReference type="GO" id="GO:0005886">
    <property type="term" value="C:plasma membrane"/>
    <property type="evidence" value="ECO:0007669"/>
    <property type="project" value="UniProtKB-SubCell"/>
</dbReference>
<evidence type="ECO:0000256" key="2">
    <source>
        <dbReference type="ARBA" id="ARBA00010690"/>
    </source>
</evidence>
<keyword evidence="11 12" id="KW-1006">Bacterial flagellum protein export</keyword>
<evidence type="ECO:0000313" key="13">
    <source>
        <dbReference type="EMBL" id="SCP95915.1"/>
    </source>
</evidence>
<keyword evidence="14" id="KW-1185">Reference proteome</keyword>
<evidence type="ECO:0000256" key="4">
    <source>
        <dbReference type="ARBA" id="ARBA00022448"/>
    </source>
</evidence>
<keyword evidence="5 12" id="KW-1003">Cell membrane</keyword>
<keyword evidence="6 12" id="KW-0812">Transmembrane</keyword>
<feature type="transmembrane region" description="Helical" evidence="12">
    <location>
        <begin position="209"/>
        <end position="239"/>
    </location>
</feature>
<comment type="caution">
    <text evidence="12">Lacks conserved residue(s) required for the propagation of feature annotation.</text>
</comment>
<keyword evidence="7 12" id="KW-1005">Bacterial flagellum biogenesis</keyword>
<protein>
    <recommendedName>
        <fullName evidence="3 12">Flagellar biosynthetic protein FlhB</fullName>
    </recommendedName>
</protein>
<dbReference type="InterPro" id="IPR006136">
    <property type="entry name" value="FlhB"/>
</dbReference>
<evidence type="ECO:0000256" key="1">
    <source>
        <dbReference type="ARBA" id="ARBA00004651"/>
    </source>
</evidence>
<comment type="similarity">
    <text evidence="2 12">Belongs to the type III secretion exporter family.</text>
</comment>
<evidence type="ECO:0000256" key="9">
    <source>
        <dbReference type="ARBA" id="ARBA00022989"/>
    </source>
</evidence>
<evidence type="ECO:0000313" key="14">
    <source>
        <dbReference type="Proteomes" id="UP000199315"/>
    </source>
</evidence>
<keyword evidence="9 12" id="KW-1133">Transmembrane helix</keyword>
<dbReference type="EMBL" id="FMKA01000003">
    <property type="protein sequence ID" value="SCP95915.1"/>
    <property type="molecule type" value="Genomic_DNA"/>
</dbReference>
<name>A0A1D3TQP4_9FIRM</name>
<organism evidence="13 14">
    <name type="scientific">Anaerobium acetethylicum</name>
    <dbReference type="NCBI Taxonomy" id="1619234"/>
    <lineage>
        <taxon>Bacteria</taxon>
        <taxon>Bacillati</taxon>
        <taxon>Bacillota</taxon>
        <taxon>Clostridia</taxon>
        <taxon>Lachnospirales</taxon>
        <taxon>Lachnospiraceae</taxon>
        <taxon>Anaerobium</taxon>
    </lineage>
</organism>
<evidence type="ECO:0000256" key="5">
    <source>
        <dbReference type="ARBA" id="ARBA00022475"/>
    </source>
</evidence>
<dbReference type="Proteomes" id="UP000199315">
    <property type="component" value="Unassembled WGS sequence"/>
</dbReference>
<keyword evidence="8 12" id="KW-0653">Protein transport</keyword>
<dbReference type="PRINTS" id="PR00950">
    <property type="entry name" value="TYPE3IMSPROT"/>
</dbReference>
<keyword evidence="13" id="KW-0966">Cell projection</keyword>